<dbReference type="OrthoDB" id="6630499at2759"/>
<gene>
    <name evidence="1" type="ORF">NEZAVI_LOCUS12197</name>
</gene>
<evidence type="ECO:0000313" key="1">
    <source>
        <dbReference type="EMBL" id="CAH1403610.1"/>
    </source>
</evidence>
<reference evidence="1" key="1">
    <citation type="submission" date="2022-01" db="EMBL/GenBank/DDBJ databases">
        <authorList>
            <person name="King R."/>
        </authorList>
    </citation>
    <scope>NUCLEOTIDE SEQUENCE</scope>
</reference>
<evidence type="ECO:0000313" key="2">
    <source>
        <dbReference type="Proteomes" id="UP001152798"/>
    </source>
</evidence>
<proteinExistence type="predicted"/>
<dbReference type="EMBL" id="OV725081">
    <property type="protein sequence ID" value="CAH1403610.1"/>
    <property type="molecule type" value="Genomic_DNA"/>
</dbReference>
<keyword evidence="2" id="KW-1185">Reference proteome</keyword>
<organism evidence="1 2">
    <name type="scientific">Nezara viridula</name>
    <name type="common">Southern green stink bug</name>
    <name type="synonym">Cimex viridulus</name>
    <dbReference type="NCBI Taxonomy" id="85310"/>
    <lineage>
        <taxon>Eukaryota</taxon>
        <taxon>Metazoa</taxon>
        <taxon>Ecdysozoa</taxon>
        <taxon>Arthropoda</taxon>
        <taxon>Hexapoda</taxon>
        <taxon>Insecta</taxon>
        <taxon>Pterygota</taxon>
        <taxon>Neoptera</taxon>
        <taxon>Paraneoptera</taxon>
        <taxon>Hemiptera</taxon>
        <taxon>Heteroptera</taxon>
        <taxon>Panheteroptera</taxon>
        <taxon>Pentatomomorpha</taxon>
        <taxon>Pentatomoidea</taxon>
        <taxon>Pentatomidae</taxon>
        <taxon>Pentatominae</taxon>
        <taxon>Nezara</taxon>
    </lineage>
</organism>
<dbReference type="Proteomes" id="UP001152798">
    <property type="component" value="Chromosome 5"/>
</dbReference>
<dbReference type="AlphaFoldDB" id="A0A9P0HKJ1"/>
<sequence>MAGLLLLRTITCWLPGRGPRSLASRKIAKCGYLFVAPGWDFTNPINRTKTLTHVGAGTTKNCKETGPSISVDIRQEVKMGRMELVAIHQDAFTRQ</sequence>
<accession>A0A9P0HKJ1</accession>
<protein>
    <submittedName>
        <fullName evidence="1">Uncharacterized protein</fullName>
    </submittedName>
</protein>
<name>A0A9P0HKJ1_NEZVI</name>